<dbReference type="InterPro" id="IPR047789">
    <property type="entry name" value="CU044_5270-like"/>
</dbReference>
<comment type="caution">
    <text evidence="3">The sequence shown here is derived from an EMBL/GenBank/DDBJ whole genome shotgun (WGS) entry which is preliminary data.</text>
</comment>
<keyword evidence="2" id="KW-0472">Membrane</keyword>
<feature type="region of interest" description="Disordered" evidence="1">
    <location>
        <begin position="144"/>
        <end position="168"/>
    </location>
</feature>
<reference evidence="3 4" key="1">
    <citation type="submission" date="2018-03" db="EMBL/GenBank/DDBJ databases">
        <title>Genomic Encyclopedia of Type Strains, Phase III (KMG-III): the genomes of soil and plant-associated and newly described type strains.</title>
        <authorList>
            <person name="Whitman W."/>
        </authorList>
    </citation>
    <scope>NUCLEOTIDE SEQUENCE [LARGE SCALE GENOMIC DNA]</scope>
    <source>
        <strain evidence="3 4">CGMCC 4.7125</strain>
    </source>
</reference>
<evidence type="ECO:0000313" key="3">
    <source>
        <dbReference type="EMBL" id="PRX50473.1"/>
    </source>
</evidence>
<dbReference type="EMBL" id="PVNH01000002">
    <property type="protein sequence ID" value="PRX50473.1"/>
    <property type="molecule type" value="Genomic_DNA"/>
</dbReference>
<dbReference type="RefSeq" id="WP_106177555.1">
    <property type="nucleotide sequence ID" value="NZ_PVNH01000002.1"/>
</dbReference>
<feature type="region of interest" description="Disordered" evidence="1">
    <location>
        <begin position="69"/>
        <end position="112"/>
    </location>
</feature>
<organism evidence="3 4">
    <name type="scientific">Prauserella shujinwangii</name>
    <dbReference type="NCBI Taxonomy" id="1453103"/>
    <lineage>
        <taxon>Bacteria</taxon>
        <taxon>Bacillati</taxon>
        <taxon>Actinomycetota</taxon>
        <taxon>Actinomycetes</taxon>
        <taxon>Pseudonocardiales</taxon>
        <taxon>Pseudonocardiaceae</taxon>
        <taxon>Prauserella</taxon>
    </lineage>
</organism>
<keyword evidence="2" id="KW-1133">Transmembrane helix</keyword>
<dbReference type="Proteomes" id="UP000238362">
    <property type="component" value="Unassembled WGS sequence"/>
</dbReference>
<evidence type="ECO:0000256" key="1">
    <source>
        <dbReference type="SAM" id="MobiDB-lite"/>
    </source>
</evidence>
<evidence type="ECO:0000313" key="4">
    <source>
        <dbReference type="Proteomes" id="UP000238362"/>
    </source>
</evidence>
<feature type="transmembrane region" description="Helical" evidence="2">
    <location>
        <begin position="47"/>
        <end position="69"/>
    </location>
</feature>
<sequence>MTDVDELIRRLRSGGPAMSERAFASGRERLLDAMASERAPRRARRRLLPVATAASIAVLAAGVVALSGAPATAPPASPPGTAEAPPHARPLPPLSDTPRNEAGTLGTDISDLPVPPGDYLYIEERTTGLHRDEVTRTWIPADRSGTWQRTTGDGTVRGPGGRFDTKNVGWRHPDAAFAAGLPRDARALYRQLAADQWPRVDAQAEAFHKITGLLAEAVPADLRRALYGALGYLPDVTVERGARTADGRPAVGVRIDERPLHRRVLLVGPETGLPIGSRLVQLVDARSAADGHLVRAGTVVAESTVRYAVVGQLGDKP</sequence>
<evidence type="ECO:0000256" key="2">
    <source>
        <dbReference type="SAM" id="Phobius"/>
    </source>
</evidence>
<dbReference type="OrthoDB" id="3387554at2"/>
<gene>
    <name evidence="3" type="ORF">B0I33_102595</name>
</gene>
<name>A0A2T0M1L8_9PSEU</name>
<dbReference type="AlphaFoldDB" id="A0A2T0M1L8"/>
<protein>
    <recommendedName>
        <fullName evidence="5">CU044_5270 family protein</fullName>
    </recommendedName>
</protein>
<proteinExistence type="predicted"/>
<evidence type="ECO:0008006" key="5">
    <source>
        <dbReference type="Google" id="ProtNLM"/>
    </source>
</evidence>
<accession>A0A2T0M1L8</accession>
<keyword evidence="2" id="KW-0812">Transmembrane</keyword>
<dbReference type="NCBIfam" id="NF038083">
    <property type="entry name" value="CU044_5270_fam"/>
    <property type="match status" value="1"/>
</dbReference>
<keyword evidence="4" id="KW-1185">Reference proteome</keyword>